<evidence type="ECO:0000256" key="1">
    <source>
        <dbReference type="SAM" id="Phobius"/>
    </source>
</evidence>
<proteinExistence type="predicted"/>
<keyword evidence="1" id="KW-0812">Transmembrane</keyword>
<keyword evidence="1" id="KW-1133">Transmembrane helix</keyword>
<protein>
    <recommendedName>
        <fullName evidence="4">PsbP C-terminal domain-containing protein</fullName>
    </recommendedName>
</protein>
<name>A0A2H0XC14_UNCKA</name>
<keyword evidence="1" id="KW-0472">Membrane</keyword>
<organism evidence="2 3">
    <name type="scientific">candidate division WWE3 bacterium CG08_land_8_20_14_0_20_41_10</name>
    <dbReference type="NCBI Taxonomy" id="1975085"/>
    <lineage>
        <taxon>Bacteria</taxon>
        <taxon>Katanobacteria</taxon>
    </lineage>
</organism>
<dbReference type="EMBL" id="PEYU01000030">
    <property type="protein sequence ID" value="PIS22487.1"/>
    <property type="molecule type" value="Genomic_DNA"/>
</dbReference>
<sequence>MVKPNQKGNVSVPSLIVVIVLMGIGGVLYYYFSSSRSSVPLGGNKVVSKNTAPVPTLSGSSTWKTYTNQKYKFSINYPANILMEEIAPEYVRFHKYIAEYSAGPTETYLSYQIKDNPNKLSLNEWEKKNASTNSNNDSVFKYVEGKDGTIIQVSFIYMEGNKNEMQPIFDRINSTLKFLD</sequence>
<dbReference type="Proteomes" id="UP000231252">
    <property type="component" value="Unassembled WGS sequence"/>
</dbReference>
<evidence type="ECO:0008006" key="4">
    <source>
        <dbReference type="Google" id="ProtNLM"/>
    </source>
</evidence>
<dbReference type="AlphaFoldDB" id="A0A2H0XC14"/>
<evidence type="ECO:0000313" key="2">
    <source>
        <dbReference type="EMBL" id="PIS22487.1"/>
    </source>
</evidence>
<evidence type="ECO:0000313" key="3">
    <source>
        <dbReference type="Proteomes" id="UP000231252"/>
    </source>
</evidence>
<gene>
    <name evidence="2" type="ORF">COT50_01730</name>
</gene>
<reference evidence="3" key="1">
    <citation type="submission" date="2017-09" db="EMBL/GenBank/DDBJ databases">
        <title>Depth-based differentiation of microbial function through sediment-hosted aquifers and enrichment of novel symbionts in the deep terrestrial subsurface.</title>
        <authorList>
            <person name="Probst A.J."/>
            <person name="Ladd B."/>
            <person name="Jarett J.K."/>
            <person name="Geller-Mcgrath D.E."/>
            <person name="Sieber C.M.K."/>
            <person name="Emerson J.B."/>
            <person name="Anantharaman K."/>
            <person name="Thomas B.C."/>
            <person name="Malmstrom R."/>
            <person name="Stieglmeier M."/>
            <person name="Klingl A."/>
            <person name="Woyke T."/>
            <person name="Ryan C.M."/>
            <person name="Banfield J.F."/>
        </authorList>
    </citation>
    <scope>NUCLEOTIDE SEQUENCE [LARGE SCALE GENOMIC DNA]</scope>
</reference>
<comment type="caution">
    <text evidence="2">The sequence shown here is derived from an EMBL/GenBank/DDBJ whole genome shotgun (WGS) entry which is preliminary data.</text>
</comment>
<accession>A0A2H0XC14</accession>
<feature type="transmembrane region" description="Helical" evidence="1">
    <location>
        <begin position="12"/>
        <end position="32"/>
    </location>
</feature>